<protein>
    <submittedName>
        <fullName evidence="2">Uncharacterized protein</fullName>
    </submittedName>
</protein>
<feature type="region of interest" description="Disordered" evidence="1">
    <location>
        <begin position="199"/>
        <end position="240"/>
    </location>
</feature>
<name>A0A2Z5G3F9_9BACT</name>
<reference evidence="2 3" key="1">
    <citation type="journal article" date="2018" name="Front. Microbiol.">
        <title>Hydrolytic Capabilities as a Key to Environmental Success: Chitinolytic and Cellulolytic Acidobacteria From Acidic Sub-arctic Soils and Boreal Peatlands.</title>
        <authorList>
            <person name="Belova S.E."/>
            <person name="Ravin N.V."/>
            <person name="Pankratov T.A."/>
            <person name="Rakitin A.L."/>
            <person name="Ivanova A.A."/>
            <person name="Beletsky A.V."/>
            <person name="Mardanov A.V."/>
            <person name="Sinninghe Damste J.S."/>
            <person name="Dedysh S.N."/>
        </authorList>
    </citation>
    <scope>NUCLEOTIDE SEQUENCE [LARGE SCALE GENOMIC DNA]</scope>
    <source>
        <strain evidence="2 3">SBC82</strain>
    </source>
</reference>
<dbReference type="KEGG" id="abas:ACPOL_4388"/>
<feature type="compositionally biased region" description="Basic and acidic residues" evidence="1">
    <location>
        <begin position="258"/>
        <end position="272"/>
    </location>
</feature>
<dbReference type="EMBL" id="CP030840">
    <property type="protein sequence ID" value="AXC13661.1"/>
    <property type="molecule type" value="Genomic_DNA"/>
</dbReference>
<sequence length="292" mass="31351">MDFLDGTLAAGDLESFQAHLQSPPESASGGDQSCAPCSEMFSHAPQGREWLNFLRVEPPVSSLLVSKILAKTSGTAAARTIDSGNLASEGPSASVLAVPSAPALPFWKRGTMATAGRRVAQPRLLMTAAMAFFSITLTLNMAGVRLTAIRVSDLRPAVLSVNLDKQYHMASARVVRYYDSLRFVYEMEAQYRELRRDADLDNSSPASNPTPPASNGSSQDGNHKNGGKSEAPGAQEPQAILWGEKVEAALRLPAVQTEKSRPGFKPDFREDMGNTLDQIDFKAADQAKEGIA</sequence>
<organism evidence="2 3">
    <name type="scientific">Acidisarcina polymorpha</name>
    <dbReference type="NCBI Taxonomy" id="2211140"/>
    <lineage>
        <taxon>Bacteria</taxon>
        <taxon>Pseudomonadati</taxon>
        <taxon>Acidobacteriota</taxon>
        <taxon>Terriglobia</taxon>
        <taxon>Terriglobales</taxon>
        <taxon>Acidobacteriaceae</taxon>
        <taxon>Acidisarcina</taxon>
    </lineage>
</organism>
<feature type="compositionally biased region" description="Basic and acidic residues" evidence="1">
    <location>
        <begin position="279"/>
        <end position="292"/>
    </location>
</feature>
<dbReference type="AlphaFoldDB" id="A0A2Z5G3F9"/>
<evidence type="ECO:0000313" key="3">
    <source>
        <dbReference type="Proteomes" id="UP000253606"/>
    </source>
</evidence>
<evidence type="ECO:0000313" key="2">
    <source>
        <dbReference type="EMBL" id="AXC13661.1"/>
    </source>
</evidence>
<accession>A0A2Z5G3F9</accession>
<feature type="region of interest" description="Disordered" evidence="1">
    <location>
        <begin position="253"/>
        <end position="292"/>
    </location>
</feature>
<keyword evidence="3" id="KW-1185">Reference proteome</keyword>
<dbReference type="Proteomes" id="UP000253606">
    <property type="component" value="Chromosome"/>
</dbReference>
<feature type="compositionally biased region" description="Low complexity" evidence="1">
    <location>
        <begin position="202"/>
        <end position="218"/>
    </location>
</feature>
<evidence type="ECO:0000256" key="1">
    <source>
        <dbReference type="SAM" id="MobiDB-lite"/>
    </source>
</evidence>
<gene>
    <name evidence="2" type="ORF">ACPOL_4388</name>
</gene>
<proteinExistence type="predicted"/>